<dbReference type="Proteomes" id="UP000002051">
    <property type="component" value="Chromosome 3"/>
</dbReference>
<dbReference type="STRING" id="3880.A0A072UXQ0"/>
<evidence type="ECO:0000313" key="3">
    <source>
        <dbReference type="Proteomes" id="UP000002051"/>
    </source>
</evidence>
<dbReference type="HOGENOM" id="CLU_2430381_0_0_1"/>
<gene>
    <name evidence="1" type="ordered locus">MTR_3g051820</name>
</gene>
<keyword evidence="1" id="KW-0808">Transferase</keyword>
<evidence type="ECO:0000313" key="2">
    <source>
        <dbReference type="EnsemblPlants" id="KEH33833"/>
    </source>
</evidence>
<protein>
    <submittedName>
        <fullName evidence="1">Transferase family protein</fullName>
    </submittedName>
</protein>
<reference evidence="1 3" key="1">
    <citation type="journal article" date="2011" name="Nature">
        <title>The Medicago genome provides insight into the evolution of rhizobial symbioses.</title>
        <authorList>
            <person name="Young N.D."/>
            <person name="Debelle F."/>
            <person name="Oldroyd G.E."/>
            <person name="Geurts R."/>
            <person name="Cannon S.B."/>
            <person name="Udvardi M.K."/>
            <person name="Benedito V.A."/>
            <person name="Mayer K.F."/>
            <person name="Gouzy J."/>
            <person name="Schoof H."/>
            <person name="Van de Peer Y."/>
            <person name="Proost S."/>
            <person name="Cook D.R."/>
            <person name="Meyers B.C."/>
            <person name="Spannagl M."/>
            <person name="Cheung F."/>
            <person name="De Mita S."/>
            <person name="Krishnakumar V."/>
            <person name="Gundlach H."/>
            <person name="Zhou S."/>
            <person name="Mudge J."/>
            <person name="Bharti A.K."/>
            <person name="Murray J.D."/>
            <person name="Naoumkina M.A."/>
            <person name="Rosen B."/>
            <person name="Silverstein K.A."/>
            <person name="Tang H."/>
            <person name="Rombauts S."/>
            <person name="Zhao P.X."/>
            <person name="Zhou P."/>
            <person name="Barbe V."/>
            <person name="Bardou P."/>
            <person name="Bechner M."/>
            <person name="Bellec A."/>
            <person name="Berger A."/>
            <person name="Berges H."/>
            <person name="Bidwell S."/>
            <person name="Bisseling T."/>
            <person name="Choisne N."/>
            <person name="Couloux A."/>
            <person name="Denny R."/>
            <person name="Deshpande S."/>
            <person name="Dai X."/>
            <person name="Doyle J.J."/>
            <person name="Dudez A.M."/>
            <person name="Farmer A.D."/>
            <person name="Fouteau S."/>
            <person name="Franken C."/>
            <person name="Gibelin C."/>
            <person name="Gish J."/>
            <person name="Goldstein S."/>
            <person name="Gonzalez A.J."/>
            <person name="Green P.J."/>
            <person name="Hallab A."/>
            <person name="Hartog M."/>
            <person name="Hua A."/>
            <person name="Humphray S.J."/>
            <person name="Jeong D.H."/>
            <person name="Jing Y."/>
            <person name="Jocker A."/>
            <person name="Kenton S.M."/>
            <person name="Kim D.J."/>
            <person name="Klee K."/>
            <person name="Lai H."/>
            <person name="Lang C."/>
            <person name="Lin S."/>
            <person name="Macmil S.L."/>
            <person name="Magdelenat G."/>
            <person name="Matthews L."/>
            <person name="McCorrison J."/>
            <person name="Monaghan E.L."/>
            <person name="Mun J.H."/>
            <person name="Najar F.Z."/>
            <person name="Nicholson C."/>
            <person name="Noirot C."/>
            <person name="O'Bleness M."/>
            <person name="Paule C.R."/>
            <person name="Poulain J."/>
            <person name="Prion F."/>
            <person name="Qin B."/>
            <person name="Qu C."/>
            <person name="Retzel E.F."/>
            <person name="Riddle C."/>
            <person name="Sallet E."/>
            <person name="Samain S."/>
            <person name="Samson N."/>
            <person name="Sanders I."/>
            <person name="Saurat O."/>
            <person name="Scarpelli C."/>
            <person name="Schiex T."/>
            <person name="Segurens B."/>
            <person name="Severin A.J."/>
            <person name="Sherrier D.J."/>
            <person name="Shi R."/>
            <person name="Sims S."/>
            <person name="Singer S.R."/>
            <person name="Sinharoy S."/>
            <person name="Sterck L."/>
            <person name="Viollet A."/>
            <person name="Wang B.B."/>
            <person name="Wang K."/>
            <person name="Wang M."/>
            <person name="Wang X."/>
            <person name="Warfsmann J."/>
            <person name="Weissenbach J."/>
            <person name="White D.D."/>
            <person name="White J.D."/>
            <person name="Wiley G.B."/>
            <person name="Wincker P."/>
            <person name="Xing Y."/>
            <person name="Yang L."/>
            <person name="Yao Z."/>
            <person name="Ying F."/>
            <person name="Zhai J."/>
            <person name="Zhou L."/>
            <person name="Zuber A."/>
            <person name="Denarie J."/>
            <person name="Dixon R.A."/>
            <person name="May G.D."/>
            <person name="Schwartz D.C."/>
            <person name="Rogers J."/>
            <person name="Quetier F."/>
            <person name="Town C.D."/>
            <person name="Roe B.A."/>
        </authorList>
    </citation>
    <scope>NUCLEOTIDE SEQUENCE [LARGE SCALE GENOMIC DNA]</scope>
    <source>
        <strain evidence="1">A17</strain>
        <strain evidence="2 3">cv. Jemalong A17</strain>
    </source>
</reference>
<accession>A0A072UXQ0</accession>
<dbReference type="EMBL" id="CM001219">
    <property type="protein sequence ID" value="KEH33833.1"/>
    <property type="molecule type" value="Genomic_DNA"/>
</dbReference>
<reference evidence="2" key="3">
    <citation type="submission" date="2015-04" db="UniProtKB">
        <authorList>
            <consortium name="EnsemblPlants"/>
        </authorList>
    </citation>
    <scope>IDENTIFICATION</scope>
    <source>
        <strain evidence="2">cv. Jemalong A17</strain>
    </source>
</reference>
<reference evidence="1 3" key="2">
    <citation type="journal article" date="2014" name="BMC Genomics">
        <title>An improved genome release (version Mt4.0) for the model legume Medicago truncatula.</title>
        <authorList>
            <person name="Tang H."/>
            <person name="Krishnakumar V."/>
            <person name="Bidwell S."/>
            <person name="Rosen B."/>
            <person name="Chan A."/>
            <person name="Zhou S."/>
            <person name="Gentzbittel L."/>
            <person name="Childs K.L."/>
            <person name="Yandell M."/>
            <person name="Gundlach H."/>
            <person name="Mayer K.F."/>
            <person name="Schwartz D.C."/>
            <person name="Town C.D."/>
        </authorList>
    </citation>
    <scope>GENOME REANNOTATION</scope>
    <source>
        <strain evidence="1">A17</strain>
        <strain evidence="2 3">cv. Jemalong A17</strain>
    </source>
</reference>
<keyword evidence="3" id="KW-1185">Reference proteome</keyword>
<dbReference type="Gene3D" id="3.30.559.10">
    <property type="entry name" value="Chloramphenicol acetyltransferase-like domain"/>
    <property type="match status" value="1"/>
</dbReference>
<dbReference type="InterPro" id="IPR023213">
    <property type="entry name" value="CAT-like_dom_sf"/>
</dbReference>
<dbReference type="EnsemblPlants" id="KEH33833">
    <property type="protein sequence ID" value="KEH33833"/>
    <property type="gene ID" value="MTR_3g051820"/>
</dbReference>
<evidence type="ECO:0000313" key="1">
    <source>
        <dbReference type="EMBL" id="KEH33833.1"/>
    </source>
</evidence>
<dbReference type="AlphaFoldDB" id="A0A072UXQ0"/>
<organism evidence="1 3">
    <name type="scientific">Medicago truncatula</name>
    <name type="common">Barrel medic</name>
    <name type="synonym">Medicago tribuloides</name>
    <dbReference type="NCBI Taxonomy" id="3880"/>
    <lineage>
        <taxon>Eukaryota</taxon>
        <taxon>Viridiplantae</taxon>
        <taxon>Streptophyta</taxon>
        <taxon>Embryophyta</taxon>
        <taxon>Tracheophyta</taxon>
        <taxon>Spermatophyta</taxon>
        <taxon>Magnoliopsida</taxon>
        <taxon>eudicotyledons</taxon>
        <taxon>Gunneridae</taxon>
        <taxon>Pentapetalae</taxon>
        <taxon>rosids</taxon>
        <taxon>fabids</taxon>
        <taxon>Fabales</taxon>
        <taxon>Fabaceae</taxon>
        <taxon>Papilionoideae</taxon>
        <taxon>50 kb inversion clade</taxon>
        <taxon>NPAAA clade</taxon>
        <taxon>Hologalegina</taxon>
        <taxon>IRL clade</taxon>
        <taxon>Trifolieae</taxon>
        <taxon>Medicago</taxon>
    </lineage>
</organism>
<name>A0A072UXQ0_MEDTR</name>
<dbReference type="Pfam" id="PF02458">
    <property type="entry name" value="Transferase"/>
    <property type="match status" value="1"/>
</dbReference>
<sequence length="91" mass="10018">MVTDYLTRAKFREVNFGWGEAKYGGVAKAGAGGFRGATIIVPHKNSKQEKGLILPISLPYEDMKRFAKELDEMLGNHHPTTRGHSSITSSL</sequence>
<dbReference type="GO" id="GO:0016740">
    <property type="term" value="F:transferase activity"/>
    <property type="evidence" value="ECO:0007669"/>
    <property type="project" value="UniProtKB-KW"/>
</dbReference>
<proteinExistence type="predicted"/>